<proteinExistence type="predicted"/>
<name>A0A7H4PN96_9ENTR</name>
<dbReference type="EMBL" id="UGMS01000004">
    <property type="protein sequence ID" value="STW79869.1"/>
    <property type="molecule type" value="Genomic_DNA"/>
</dbReference>
<reference evidence="1 2" key="1">
    <citation type="submission" date="2018-06" db="EMBL/GenBank/DDBJ databases">
        <authorList>
            <consortium name="Pathogen Informatics"/>
            <person name="Doyle S."/>
        </authorList>
    </citation>
    <scope>NUCLEOTIDE SEQUENCE [LARGE SCALE GENOMIC DNA]</scope>
    <source>
        <strain evidence="1 2">NCTC11685</strain>
    </source>
</reference>
<protein>
    <submittedName>
        <fullName evidence="1">Uncharacterized protein</fullName>
    </submittedName>
</protein>
<comment type="caution">
    <text evidence="1">The sequence shown here is derived from an EMBL/GenBank/DDBJ whole genome shotgun (WGS) entry which is preliminary data.</text>
</comment>
<dbReference type="Proteomes" id="UP000254863">
    <property type="component" value="Unassembled WGS sequence"/>
</dbReference>
<gene>
    <name evidence="1" type="ORF">NCTC11685_07216</name>
</gene>
<organism evidence="1 2">
    <name type="scientific">Klebsiella michiganensis</name>
    <dbReference type="NCBI Taxonomy" id="1134687"/>
    <lineage>
        <taxon>Bacteria</taxon>
        <taxon>Pseudomonadati</taxon>
        <taxon>Pseudomonadota</taxon>
        <taxon>Gammaproteobacteria</taxon>
        <taxon>Enterobacterales</taxon>
        <taxon>Enterobacteriaceae</taxon>
        <taxon>Klebsiella/Raoultella group</taxon>
        <taxon>Klebsiella</taxon>
    </lineage>
</organism>
<evidence type="ECO:0000313" key="1">
    <source>
        <dbReference type="EMBL" id="STW79869.1"/>
    </source>
</evidence>
<evidence type="ECO:0000313" key="2">
    <source>
        <dbReference type="Proteomes" id="UP000254863"/>
    </source>
</evidence>
<dbReference type="AlphaFoldDB" id="A0A7H4PN96"/>
<accession>A0A7H4PN96</accession>
<sequence length="29" mass="3591">MNNAQTHLKMGLRLDYLSGRRLRWFTLWL</sequence>